<evidence type="ECO:0000259" key="1">
    <source>
        <dbReference type="Pfam" id="PF12146"/>
    </source>
</evidence>
<dbReference type="AlphaFoldDB" id="A0A6J5JB48"/>
<evidence type="ECO:0000313" key="3">
    <source>
        <dbReference type="EMBL" id="CAB3968685.1"/>
    </source>
</evidence>
<dbReference type="Gene3D" id="3.40.50.1820">
    <property type="entry name" value="alpha/beta hydrolase"/>
    <property type="match status" value="2"/>
</dbReference>
<evidence type="ECO:0000259" key="2">
    <source>
        <dbReference type="Pfam" id="PF12697"/>
    </source>
</evidence>
<dbReference type="InterPro" id="IPR022742">
    <property type="entry name" value="Hydrolase_4"/>
</dbReference>
<dbReference type="Pfam" id="PF12146">
    <property type="entry name" value="Hydrolase_4"/>
    <property type="match status" value="1"/>
</dbReference>
<feature type="domain" description="Serine aminopeptidase S33" evidence="1">
    <location>
        <begin position="36"/>
        <end position="137"/>
    </location>
</feature>
<dbReference type="SUPFAM" id="SSF53474">
    <property type="entry name" value="alpha/beta-Hydrolases"/>
    <property type="match status" value="2"/>
</dbReference>
<protein>
    <submittedName>
        <fullName evidence="3">Alpha/beta hydrolase</fullName>
    </submittedName>
</protein>
<feature type="domain" description="AB hydrolase-1" evidence="2">
    <location>
        <begin position="333"/>
        <end position="576"/>
    </location>
</feature>
<name>A0A6J5JB48_9BURK</name>
<dbReference type="PANTHER" id="PTHR43265">
    <property type="entry name" value="ESTERASE ESTD"/>
    <property type="match status" value="1"/>
</dbReference>
<organism evidence="3 4">
    <name type="scientific">Burkholderia aenigmatica</name>
    <dbReference type="NCBI Taxonomy" id="2015348"/>
    <lineage>
        <taxon>Bacteria</taxon>
        <taxon>Pseudomonadati</taxon>
        <taxon>Pseudomonadota</taxon>
        <taxon>Betaproteobacteria</taxon>
        <taxon>Burkholderiales</taxon>
        <taxon>Burkholderiaceae</taxon>
        <taxon>Burkholderia</taxon>
        <taxon>Burkholderia cepacia complex</taxon>
    </lineage>
</organism>
<dbReference type="PANTHER" id="PTHR43265:SF1">
    <property type="entry name" value="ESTERASE ESTD"/>
    <property type="match status" value="1"/>
</dbReference>
<gene>
    <name evidence="3" type="ORF">BLA3211_05110</name>
</gene>
<evidence type="ECO:0000313" key="4">
    <source>
        <dbReference type="Proteomes" id="UP000494301"/>
    </source>
</evidence>
<dbReference type="Proteomes" id="UP000494301">
    <property type="component" value="Unassembled WGS sequence"/>
</dbReference>
<reference evidence="3 4" key="1">
    <citation type="submission" date="2020-04" db="EMBL/GenBank/DDBJ databases">
        <authorList>
            <person name="Depoorter E."/>
        </authorList>
    </citation>
    <scope>NUCLEOTIDE SEQUENCE [LARGE SCALE GENOMIC DNA]</scope>
    <source>
        <strain evidence="3 4">BCC0217</strain>
    </source>
</reference>
<dbReference type="Pfam" id="PF12697">
    <property type="entry name" value="Abhydrolase_6"/>
    <property type="match status" value="1"/>
</dbReference>
<dbReference type="RefSeq" id="WP_175222602.1">
    <property type="nucleotide sequence ID" value="NZ_CABWIL020000019.1"/>
</dbReference>
<sequence>MRPIIFGGRFGWLHPGNGTRGVVLCNAYGHESVWSHGGMRNLADRLSGRGMPVLRFDYRGTGDSAGADGASDQFETAVDDVCAAIARLRDETGVTQVTLCGLRLGAAFALLAAGRCDVDQLVLLAPVASGRSYVRELSIMRNIWLDRLPAPLREAQPKDAPFNVLGQVYSPEFRARLNAFDAVDALKDSTGAPASGTLIVDVNGGGSESLHQRLEGLGGPVERRSFEGYAAFMQETTFSSLPTRVFDEVVDWVAARATMVRQALPPRAVSNAGQDADLMLRTPEACEQPVRFGAAGLFGIMCMPHAMHDRGPVLLITNTSASAHVGDSRLSVRIARELARRGIASLRFDGRGIGDSSSVCDGTSDDVRQPVYSSAVVEDVSTAAHWLKEQGYRHVVSFGICSGAYSALRAALVGRALSGVISVNLQSFHMPDGLSTDALRQHRPNSMAGYRSSFFELEKWKQVLAGKRRIMPFVRLVLKRVTTRAAVRIGAWRRRIAGWSCAETMPVDPHDILRTLQRKEVSTLFVCGAYDTSLDLMTTYFGPRGKRLSRFSGARAVVLDDLDHSVFSSHAADAVVGLCSEFVKGLDARRAPVGRIVKAESPA</sequence>
<dbReference type="InterPro" id="IPR029058">
    <property type="entry name" value="AB_hydrolase_fold"/>
</dbReference>
<dbReference type="EMBL" id="CABWIL020000019">
    <property type="protein sequence ID" value="CAB3968685.1"/>
    <property type="molecule type" value="Genomic_DNA"/>
</dbReference>
<proteinExistence type="predicted"/>
<dbReference type="GO" id="GO:0052689">
    <property type="term" value="F:carboxylic ester hydrolase activity"/>
    <property type="evidence" value="ECO:0007669"/>
    <property type="project" value="TreeGrafter"/>
</dbReference>
<dbReference type="InterPro" id="IPR000073">
    <property type="entry name" value="AB_hydrolase_1"/>
</dbReference>
<accession>A0A6J5JB48</accession>
<keyword evidence="3" id="KW-0378">Hydrolase</keyword>
<dbReference type="InterPro" id="IPR053145">
    <property type="entry name" value="AB_hydrolase_Est10"/>
</dbReference>